<evidence type="ECO:0000256" key="2">
    <source>
        <dbReference type="ARBA" id="ARBA00022898"/>
    </source>
</evidence>
<dbReference type="GO" id="GO:0008483">
    <property type="term" value="F:transaminase activity"/>
    <property type="evidence" value="ECO:0007669"/>
    <property type="project" value="UniProtKB-KW"/>
</dbReference>
<dbReference type="SUPFAM" id="SSF53383">
    <property type="entry name" value="PLP-dependent transferases"/>
    <property type="match status" value="1"/>
</dbReference>
<dbReference type="PANTHER" id="PTHR32328:SF0">
    <property type="entry name" value="L-SERYL-TRNA(SEC) SELENIUM TRANSFERASE"/>
    <property type="match status" value="1"/>
</dbReference>
<comment type="similarity">
    <text evidence="3">Belongs to the SelA family.</text>
</comment>
<evidence type="ECO:0000256" key="1">
    <source>
        <dbReference type="ARBA" id="ARBA00001933"/>
    </source>
</evidence>
<comment type="caution">
    <text evidence="4">The sequence shown here is derived from an EMBL/GenBank/DDBJ whole genome shotgun (WGS) entry which is preliminary data.</text>
</comment>
<proteinExistence type="inferred from homology"/>
<gene>
    <name evidence="4" type="ORF">ACFQ21_06560</name>
</gene>
<dbReference type="RefSeq" id="WP_377576543.1">
    <property type="nucleotide sequence ID" value="NZ_JBHTKA010000001.1"/>
</dbReference>
<reference evidence="5" key="1">
    <citation type="journal article" date="2019" name="Int. J. Syst. Evol. Microbiol.">
        <title>The Global Catalogue of Microorganisms (GCM) 10K type strain sequencing project: providing services to taxonomists for standard genome sequencing and annotation.</title>
        <authorList>
            <consortium name="The Broad Institute Genomics Platform"/>
            <consortium name="The Broad Institute Genome Sequencing Center for Infectious Disease"/>
            <person name="Wu L."/>
            <person name="Ma J."/>
        </authorList>
    </citation>
    <scope>NUCLEOTIDE SEQUENCE [LARGE SCALE GENOMIC DNA]</scope>
    <source>
        <strain evidence="5">CCUG 58938</strain>
    </source>
</reference>
<evidence type="ECO:0000313" key="5">
    <source>
        <dbReference type="Proteomes" id="UP001597112"/>
    </source>
</evidence>
<dbReference type="Pfam" id="PF03841">
    <property type="entry name" value="SelA"/>
    <property type="match status" value="1"/>
</dbReference>
<keyword evidence="4" id="KW-0808">Transferase</keyword>
<dbReference type="InterPro" id="IPR018319">
    <property type="entry name" value="SelA-like"/>
</dbReference>
<protein>
    <submittedName>
        <fullName evidence="4">Aminotransferase class V-fold PLP-dependent enzyme</fullName>
    </submittedName>
</protein>
<dbReference type="PANTHER" id="PTHR32328">
    <property type="entry name" value="L-SERYL-TRNA(SEC) SELENIUM TRANSFERASE"/>
    <property type="match status" value="1"/>
</dbReference>
<name>A0ABW3JZJ6_9BACT</name>
<dbReference type="Proteomes" id="UP001597112">
    <property type="component" value="Unassembled WGS sequence"/>
</dbReference>
<keyword evidence="2" id="KW-0663">Pyridoxal phosphate</keyword>
<evidence type="ECO:0000256" key="3">
    <source>
        <dbReference type="ARBA" id="ARBA00044507"/>
    </source>
</evidence>
<accession>A0ABW3JZJ6</accession>
<dbReference type="EMBL" id="JBHTKA010000001">
    <property type="protein sequence ID" value="MFD0998961.1"/>
    <property type="molecule type" value="Genomic_DNA"/>
</dbReference>
<keyword evidence="4" id="KW-0032">Aminotransferase</keyword>
<evidence type="ECO:0000313" key="4">
    <source>
        <dbReference type="EMBL" id="MFD0998961.1"/>
    </source>
</evidence>
<dbReference type="PROSITE" id="PS51318">
    <property type="entry name" value="TAT"/>
    <property type="match status" value="1"/>
</dbReference>
<dbReference type="InterPro" id="IPR006311">
    <property type="entry name" value="TAT_signal"/>
</dbReference>
<dbReference type="InterPro" id="IPR015421">
    <property type="entry name" value="PyrdxlP-dep_Trfase_major"/>
</dbReference>
<organism evidence="4 5">
    <name type="scientific">Ohtaekwangia kribbensis</name>
    <dbReference type="NCBI Taxonomy" id="688913"/>
    <lineage>
        <taxon>Bacteria</taxon>
        <taxon>Pseudomonadati</taxon>
        <taxon>Bacteroidota</taxon>
        <taxon>Cytophagia</taxon>
        <taxon>Cytophagales</taxon>
        <taxon>Fulvivirgaceae</taxon>
        <taxon>Ohtaekwangia</taxon>
    </lineage>
</organism>
<dbReference type="Gene3D" id="3.40.640.10">
    <property type="entry name" value="Type I PLP-dependent aspartate aminotransferase-like (Major domain)"/>
    <property type="match status" value="1"/>
</dbReference>
<sequence>MPKRRDVLKQISTLPLLGGLAASVMPLDIVAAPRHKDYFKELGIRTFINAAGTYTSMTGSLMADEVVEGIQYASKEYVLLDELQDKVGERIATLLHCEAATVTSGAASAITLATAGILSGMDEKKAAMIPHLEGSGMKTEVIMQKAHDIVYAHALRNCGVKVIFVETRAELEKAINSQTALMFFVNANNFEGKIRAEEFVEVARKYSIPTINDCAADVPPVENLWKYTRMGFDLVCFSGGKGIRGPQSAGLLLGRKDLVAAARLSAPPRGNTVGRCMKVNKEEILGMLIALEVYLARDHAQEWKMWEAQIAVINDAIKLMPGVETKIDVPPIANHIPTLNVSWNTKQVKLSGDELKEKLRTGHPSIEVAGGGANSVSITTWMLVPGQERIVASRLREALLKAAV</sequence>
<dbReference type="InterPro" id="IPR015424">
    <property type="entry name" value="PyrdxlP-dep_Trfase"/>
</dbReference>
<keyword evidence="5" id="KW-1185">Reference proteome</keyword>
<comment type="cofactor">
    <cofactor evidence="1">
        <name>pyridoxal 5'-phosphate</name>
        <dbReference type="ChEBI" id="CHEBI:597326"/>
    </cofactor>
</comment>